<evidence type="ECO:0000313" key="1">
    <source>
        <dbReference type="EMBL" id="OMD34406.1"/>
    </source>
</evidence>
<accession>A0ABX3GPS1</accession>
<gene>
    <name evidence="1" type="ORF">BSO21_11665</name>
</gene>
<reference evidence="1 2" key="1">
    <citation type="submission" date="2016-11" db="EMBL/GenBank/DDBJ databases">
        <title>Paenibacillus species isolates.</title>
        <authorList>
            <person name="Beno S.M."/>
        </authorList>
    </citation>
    <scope>NUCLEOTIDE SEQUENCE [LARGE SCALE GENOMIC DNA]</scope>
    <source>
        <strain evidence="1 2">FSL H7-0433</strain>
    </source>
</reference>
<feature type="non-terminal residue" evidence="1">
    <location>
        <position position="1"/>
    </location>
</feature>
<dbReference type="EMBL" id="MPVP01000056">
    <property type="protein sequence ID" value="OMD34406.1"/>
    <property type="molecule type" value="Genomic_DNA"/>
</dbReference>
<protein>
    <submittedName>
        <fullName evidence="1">Uncharacterized protein</fullName>
    </submittedName>
</protein>
<dbReference type="Proteomes" id="UP000187158">
    <property type="component" value="Unassembled WGS sequence"/>
</dbReference>
<name>A0ABX3GPS1_9BACL</name>
<comment type="caution">
    <text evidence="1">The sequence shown here is derived from an EMBL/GenBank/DDBJ whole genome shotgun (WGS) entry which is preliminary data.</text>
</comment>
<organism evidence="1 2">
    <name type="scientific">Paenibacillus odorifer</name>
    <dbReference type="NCBI Taxonomy" id="189426"/>
    <lineage>
        <taxon>Bacteria</taxon>
        <taxon>Bacillati</taxon>
        <taxon>Bacillota</taxon>
        <taxon>Bacilli</taxon>
        <taxon>Bacillales</taxon>
        <taxon>Paenibacillaceae</taxon>
        <taxon>Paenibacillus</taxon>
    </lineage>
</organism>
<sequence length="71" mass="8133">GIPSKLGPLKGWNNYRIAPKLADQSFRESWKGLQQELDKNSREMDPAIQKRMEDLLAKRKREELEGGAGHD</sequence>
<keyword evidence="2" id="KW-1185">Reference proteome</keyword>
<proteinExistence type="predicted"/>
<evidence type="ECO:0000313" key="2">
    <source>
        <dbReference type="Proteomes" id="UP000187158"/>
    </source>
</evidence>